<protein>
    <submittedName>
        <fullName evidence="1">Uncharacterized protein</fullName>
    </submittedName>
</protein>
<organism evidence="1 2">
    <name type="scientific">Penstemon smallii</name>
    <dbReference type="NCBI Taxonomy" id="265156"/>
    <lineage>
        <taxon>Eukaryota</taxon>
        <taxon>Viridiplantae</taxon>
        <taxon>Streptophyta</taxon>
        <taxon>Embryophyta</taxon>
        <taxon>Tracheophyta</taxon>
        <taxon>Spermatophyta</taxon>
        <taxon>Magnoliopsida</taxon>
        <taxon>eudicotyledons</taxon>
        <taxon>Gunneridae</taxon>
        <taxon>Pentapetalae</taxon>
        <taxon>asterids</taxon>
        <taxon>lamiids</taxon>
        <taxon>Lamiales</taxon>
        <taxon>Plantaginaceae</taxon>
        <taxon>Cheloneae</taxon>
        <taxon>Penstemon</taxon>
    </lineage>
</organism>
<evidence type="ECO:0000313" key="2">
    <source>
        <dbReference type="Proteomes" id="UP001634393"/>
    </source>
</evidence>
<dbReference type="EMBL" id="JBJXBP010000002">
    <property type="protein sequence ID" value="KAL3846348.1"/>
    <property type="molecule type" value="Genomic_DNA"/>
</dbReference>
<sequence length="61" mass="7050">MKCRPFGDIRSGHLLSEEELKKAHWYILTNCEEVESYINIILHGLTNISLHIDEFVAPPEV</sequence>
<gene>
    <name evidence="1" type="ORF">ACJIZ3_003751</name>
</gene>
<reference evidence="1 2" key="1">
    <citation type="submission" date="2024-12" db="EMBL/GenBank/DDBJ databases">
        <title>The unique morphological basis and parallel evolutionary history of personate flowers in Penstemon.</title>
        <authorList>
            <person name="Depatie T.H."/>
            <person name="Wessinger C.A."/>
        </authorList>
    </citation>
    <scope>NUCLEOTIDE SEQUENCE [LARGE SCALE GENOMIC DNA]</scope>
    <source>
        <strain evidence="1">WTNN_2</strain>
        <tissue evidence="1">Leaf</tissue>
    </source>
</reference>
<name>A0ABD3UDX4_9LAMI</name>
<dbReference type="AlphaFoldDB" id="A0ABD3UDX4"/>
<comment type="caution">
    <text evidence="1">The sequence shown here is derived from an EMBL/GenBank/DDBJ whole genome shotgun (WGS) entry which is preliminary data.</text>
</comment>
<evidence type="ECO:0000313" key="1">
    <source>
        <dbReference type="EMBL" id="KAL3846348.1"/>
    </source>
</evidence>
<keyword evidence="2" id="KW-1185">Reference proteome</keyword>
<proteinExistence type="predicted"/>
<accession>A0ABD3UDX4</accession>
<dbReference type="Proteomes" id="UP001634393">
    <property type="component" value="Unassembled WGS sequence"/>
</dbReference>